<gene>
    <name evidence="2" type="ORF">L195_g021555</name>
</gene>
<comment type="caution">
    <text evidence="2">The sequence shown here is derived from an EMBL/GenBank/DDBJ whole genome shotgun (WGS) entry which is preliminary data.</text>
</comment>
<feature type="compositionally biased region" description="Polar residues" evidence="1">
    <location>
        <begin position="115"/>
        <end position="126"/>
    </location>
</feature>
<organism evidence="2 3">
    <name type="scientific">Trifolium pratense</name>
    <name type="common">Red clover</name>
    <dbReference type="NCBI Taxonomy" id="57577"/>
    <lineage>
        <taxon>Eukaryota</taxon>
        <taxon>Viridiplantae</taxon>
        <taxon>Streptophyta</taxon>
        <taxon>Embryophyta</taxon>
        <taxon>Tracheophyta</taxon>
        <taxon>Spermatophyta</taxon>
        <taxon>Magnoliopsida</taxon>
        <taxon>eudicotyledons</taxon>
        <taxon>Gunneridae</taxon>
        <taxon>Pentapetalae</taxon>
        <taxon>rosids</taxon>
        <taxon>fabids</taxon>
        <taxon>Fabales</taxon>
        <taxon>Fabaceae</taxon>
        <taxon>Papilionoideae</taxon>
        <taxon>50 kb inversion clade</taxon>
        <taxon>NPAAA clade</taxon>
        <taxon>Hologalegina</taxon>
        <taxon>IRL clade</taxon>
        <taxon>Trifolieae</taxon>
        <taxon>Trifolium</taxon>
    </lineage>
</organism>
<dbReference type="AlphaFoldDB" id="A0A2K3N5I0"/>
<evidence type="ECO:0000313" key="2">
    <source>
        <dbReference type="EMBL" id="PNX98313.1"/>
    </source>
</evidence>
<feature type="compositionally biased region" description="Low complexity" evidence="1">
    <location>
        <begin position="21"/>
        <end position="35"/>
    </location>
</feature>
<feature type="compositionally biased region" description="Basic residues" evidence="1">
    <location>
        <begin position="39"/>
        <end position="52"/>
    </location>
</feature>
<feature type="compositionally biased region" description="Polar residues" evidence="1">
    <location>
        <begin position="205"/>
        <end position="216"/>
    </location>
</feature>
<feature type="compositionally biased region" description="Acidic residues" evidence="1">
    <location>
        <begin position="282"/>
        <end position="292"/>
    </location>
</feature>
<name>A0A2K3N5I0_TRIPR</name>
<reference evidence="2 3" key="1">
    <citation type="journal article" date="2014" name="Am. J. Bot.">
        <title>Genome assembly and annotation for red clover (Trifolium pratense; Fabaceae).</title>
        <authorList>
            <person name="Istvanek J."/>
            <person name="Jaros M."/>
            <person name="Krenek A."/>
            <person name="Repkova J."/>
        </authorList>
    </citation>
    <scope>NUCLEOTIDE SEQUENCE [LARGE SCALE GENOMIC DNA]</scope>
    <source>
        <strain evidence="3">cv. Tatra</strain>
        <tissue evidence="2">Young leaves</tissue>
    </source>
</reference>
<sequence length="359" mass="38892">TPVALSSDPNEDTITPVIDEQPTATTMQDPPQTDQTSKEKKKKKKDKKAKHQASHEEGHKESEAKEEASKPYEDPPKDQSEKKKKKKKHKKTLYSTTPVATHTVEADMPKASETGFDSQVQPQNSPKPALHDDPSPTKVVKDVVEELNVEHQDTTLEKTLSPKPVKAPGSSKPSSPKPTGSPHRDAETTMPNPNNEDAILGREQLQGSPPATTTLEGNGPPLVQEQMQNPNEPVMDDANAAANQDMGVVNEQSQPLEGEHSTTNQPQPSGTGHRFGSIDTNEIFDSDDDDAQTGDSLDGEGTSVSKPPPSTILPAEIVRELKDLAPEDALSKLLSNHGTSTYAAEDKENYLSKNNLIMS</sequence>
<accession>A0A2K3N5I0</accession>
<dbReference type="EMBL" id="ASHM01016498">
    <property type="protein sequence ID" value="PNX98313.1"/>
    <property type="molecule type" value="Genomic_DNA"/>
</dbReference>
<proteinExistence type="predicted"/>
<feature type="compositionally biased region" description="Polar residues" evidence="1">
    <location>
        <begin position="250"/>
        <end position="270"/>
    </location>
</feature>
<feature type="non-terminal residue" evidence="2">
    <location>
        <position position="1"/>
    </location>
</feature>
<dbReference type="Proteomes" id="UP000236291">
    <property type="component" value="Unassembled WGS sequence"/>
</dbReference>
<feature type="compositionally biased region" description="Basic residues" evidence="1">
    <location>
        <begin position="82"/>
        <end position="92"/>
    </location>
</feature>
<feature type="compositionally biased region" description="Basic and acidic residues" evidence="1">
    <location>
        <begin position="129"/>
        <end position="156"/>
    </location>
</feature>
<reference evidence="2 3" key="2">
    <citation type="journal article" date="2017" name="Front. Plant Sci.">
        <title>Gene Classification and Mining of Molecular Markers Useful in Red Clover (Trifolium pratense) Breeding.</title>
        <authorList>
            <person name="Istvanek J."/>
            <person name="Dluhosova J."/>
            <person name="Dluhos P."/>
            <person name="Patkova L."/>
            <person name="Nedelnik J."/>
            <person name="Repkova J."/>
        </authorList>
    </citation>
    <scope>NUCLEOTIDE SEQUENCE [LARGE SCALE GENOMIC DNA]</scope>
    <source>
        <strain evidence="3">cv. Tatra</strain>
        <tissue evidence="2">Young leaves</tissue>
    </source>
</reference>
<evidence type="ECO:0000256" key="1">
    <source>
        <dbReference type="SAM" id="MobiDB-lite"/>
    </source>
</evidence>
<feature type="region of interest" description="Disordered" evidence="1">
    <location>
        <begin position="1"/>
        <end position="311"/>
    </location>
</feature>
<evidence type="ECO:0000313" key="3">
    <source>
        <dbReference type="Proteomes" id="UP000236291"/>
    </source>
</evidence>
<feature type="compositionally biased region" description="Basic and acidic residues" evidence="1">
    <location>
        <begin position="53"/>
        <end position="81"/>
    </location>
</feature>
<protein>
    <submittedName>
        <fullName evidence="2">Uncharacterized protein</fullName>
    </submittedName>
</protein>
<feature type="compositionally biased region" description="Low complexity" evidence="1">
    <location>
        <begin position="161"/>
        <end position="181"/>
    </location>
</feature>